<dbReference type="GO" id="GO:0032993">
    <property type="term" value="C:protein-DNA complex"/>
    <property type="evidence" value="ECO:0007669"/>
    <property type="project" value="TreeGrafter"/>
</dbReference>
<dbReference type="GO" id="GO:0006307">
    <property type="term" value="P:DNA alkylation repair"/>
    <property type="evidence" value="ECO:0007669"/>
    <property type="project" value="TreeGrafter"/>
</dbReference>
<dbReference type="GO" id="GO:0005737">
    <property type="term" value="C:cytoplasm"/>
    <property type="evidence" value="ECO:0007669"/>
    <property type="project" value="TreeGrafter"/>
</dbReference>
<dbReference type="Pfam" id="PF00730">
    <property type="entry name" value="HhH-GPD"/>
    <property type="match status" value="1"/>
</dbReference>
<dbReference type="PANTHER" id="PTHR43003:SF5">
    <property type="entry name" value="DNA-3-METHYLADENINE GLYCOSYLASE"/>
    <property type="match status" value="1"/>
</dbReference>
<dbReference type="PROSITE" id="PS00516">
    <property type="entry name" value="ALKYLBASE_DNA_GLYCOS"/>
    <property type="match status" value="1"/>
</dbReference>
<dbReference type="EMBL" id="MGFR01000001">
    <property type="protein sequence ID" value="OGM10193.1"/>
    <property type="molecule type" value="Genomic_DNA"/>
</dbReference>
<comment type="similarity">
    <text evidence="2">Belongs to the alkylbase DNA glycosidase AlkA family.</text>
</comment>
<dbReference type="GO" id="GO:0006285">
    <property type="term" value="P:base-excision repair, AP site formation"/>
    <property type="evidence" value="ECO:0007669"/>
    <property type="project" value="TreeGrafter"/>
</dbReference>
<evidence type="ECO:0000256" key="3">
    <source>
        <dbReference type="ARBA" id="ARBA00012000"/>
    </source>
</evidence>
<keyword evidence="4" id="KW-0227">DNA damage</keyword>
<name>A0A1F7X5L9_9BACT</name>
<dbReference type="InterPro" id="IPR003265">
    <property type="entry name" value="HhH-GPD_domain"/>
</dbReference>
<accession>A0A1F7X5L9</accession>
<evidence type="ECO:0000256" key="1">
    <source>
        <dbReference type="ARBA" id="ARBA00000086"/>
    </source>
</evidence>
<dbReference type="Proteomes" id="UP000176778">
    <property type="component" value="Unassembled WGS sequence"/>
</dbReference>
<evidence type="ECO:0000313" key="8">
    <source>
        <dbReference type="Proteomes" id="UP000176778"/>
    </source>
</evidence>
<comment type="catalytic activity">
    <reaction evidence="1">
        <text>Hydrolysis of alkylated DNA, releasing 3-methyladenine, 3-methylguanine, 7-methylguanine and 7-methyladenine.</text>
        <dbReference type="EC" id="3.2.2.21"/>
    </reaction>
</comment>
<dbReference type="GO" id="GO:0008725">
    <property type="term" value="F:DNA-3-methyladenine glycosylase activity"/>
    <property type="evidence" value="ECO:0007669"/>
    <property type="project" value="TreeGrafter"/>
</dbReference>
<dbReference type="FunFam" id="1.10.340.30:FF:000004">
    <property type="entry name" value="DNA-3-methyladenine glycosylase II"/>
    <property type="match status" value="1"/>
</dbReference>
<evidence type="ECO:0000256" key="5">
    <source>
        <dbReference type="ARBA" id="ARBA00023204"/>
    </source>
</evidence>
<dbReference type="Gene3D" id="1.10.340.30">
    <property type="entry name" value="Hypothetical protein, domain 2"/>
    <property type="match status" value="1"/>
</dbReference>
<sequence length="197" mass="22385">MWDKGEKLLLKDKHLGPLVKKYGHCRIKPSKKQDYFTDLVESILSQQLSGKAAATIFGRVRVGLGGEVSPAKILKTKDAKFRSWGLSRQKTSYIKDLAKRVERGELNLKKLDTLSDEDVIAKLVAVKGIGRWTAEMFLMFTLARQDVFPVDDLGIRNGVKKMFGKALDARKVGQLADTWKPFRTLASWYIWESLDNR</sequence>
<evidence type="ECO:0000256" key="2">
    <source>
        <dbReference type="ARBA" id="ARBA00010817"/>
    </source>
</evidence>
<feature type="domain" description="HhH-GPD" evidence="6">
    <location>
        <begin position="44"/>
        <end position="195"/>
    </location>
</feature>
<dbReference type="GO" id="GO:0043916">
    <property type="term" value="F:DNA-7-methylguanine glycosylase activity"/>
    <property type="evidence" value="ECO:0007669"/>
    <property type="project" value="TreeGrafter"/>
</dbReference>
<keyword evidence="5" id="KW-0234">DNA repair</keyword>
<dbReference type="GO" id="GO:0032131">
    <property type="term" value="F:alkylated DNA binding"/>
    <property type="evidence" value="ECO:0007669"/>
    <property type="project" value="TreeGrafter"/>
</dbReference>
<gene>
    <name evidence="7" type="ORF">A2Y68_02015</name>
</gene>
<protein>
    <recommendedName>
        <fullName evidence="3">DNA-3-methyladenine glycosylase II</fullName>
        <ecNumber evidence="3">3.2.2.21</ecNumber>
    </recommendedName>
</protein>
<evidence type="ECO:0000313" key="7">
    <source>
        <dbReference type="EMBL" id="OGM10193.1"/>
    </source>
</evidence>
<dbReference type="EC" id="3.2.2.21" evidence="3"/>
<dbReference type="AlphaFoldDB" id="A0A1F7X5L9"/>
<dbReference type="SMART" id="SM00478">
    <property type="entry name" value="ENDO3c"/>
    <property type="match status" value="1"/>
</dbReference>
<dbReference type="InterPro" id="IPR011257">
    <property type="entry name" value="DNA_glycosylase"/>
</dbReference>
<evidence type="ECO:0000259" key="6">
    <source>
        <dbReference type="SMART" id="SM00478"/>
    </source>
</evidence>
<evidence type="ECO:0000256" key="4">
    <source>
        <dbReference type="ARBA" id="ARBA00022763"/>
    </source>
</evidence>
<dbReference type="SUPFAM" id="SSF48150">
    <property type="entry name" value="DNA-glycosylase"/>
    <property type="match status" value="1"/>
</dbReference>
<dbReference type="InterPro" id="IPR051912">
    <property type="entry name" value="Alkylbase_DNA_Glycosylase/TA"/>
</dbReference>
<dbReference type="CDD" id="cd00056">
    <property type="entry name" value="ENDO3c"/>
    <property type="match status" value="1"/>
</dbReference>
<proteinExistence type="inferred from homology"/>
<dbReference type="PANTHER" id="PTHR43003">
    <property type="entry name" value="DNA-3-METHYLADENINE GLYCOSYLASE"/>
    <property type="match status" value="1"/>
</dbReference>
<organism evidence="7 8">
    <name type="scientific">Candidatus Woesebacteria bacterium RBG_13_46_13</name>
    <dbReference type="NCBI Taxonomy" id="1802479"/>
    <lineage>
        <taxon>Bacteria</taxon>
        <taxon>Candidatus Woeseibacteriota</taxon>
    </lineage>
</organism>
<comment type="caution">
    <text evidence="7">The sequence shown here is derived from an EMBL/GenBank/DDBJ whole genome shotgun (WGS) entry which is preliminary data.</text>
</comment>
<reference evidence="7 8" key="1">
    <citation type="journal article" date="2016" name="Nat. Commun.">
        <title>Thousands of microbial genomes shed light on interconnected biogeochemical processes in an aquifer system.</title>
        <authorList>
            <person name="Anantharaman K."/>
            <person name="Brown C.T."/>
            <person name="Hug L.A."/>
            <person name="Sharon I."/>
            <person name="Castelle C.J."/>
            <person name="Probst A.J."/>
            <person name="Thomas B.C."/>
            <person name="Singh A."/>
            <person name="Wilkins M.J."/>
            <person name="Karaoz U."/>
            <person name="Brodie E.L."/>
            <person name="Williams K.H."/>
            <person name="Hubbard S.S."/>
            <person name="Banfield J.F."/>
        </authorList>
    </citation>
    <scope>NUCLEOTIDE SEQUENCE [LARGE SCALE GENOMIC DNA]</scope>
</reference>
<dbReference type="InterPro" id="IPR000035">
    <property type="entry name" value="Alkylbase_DNA_glycsylse_CS"/>
</dbReference>
<dbReference type="Gene3D" id="1.10.1670.40">
    <property type="match status" value="1"/>
</dbReference>
<dbReference type="STRING" id="1802479.A2Y68_02015"/>